<feature type="non-terminal residue" evidence="1">
    <location>
        <position position="1"/>
    </location>
</feature>
<proteinExistence type="predicted"/>
<organism evidence="1 2">
    <name type="scientific">Dentiscutata heterogama</name>
    <dbReference type="NCBI Taxonomy" id="1316150"/>
    <lineage>
        <taxon>Eukaryota</taxon>
        <taxon>Fungi</taxon>
        <taxon>Fungi incertae sedis</taxon>
        <taxon>Mucoromycota</taxon>
        <taxon>Glomeromycotina</taxon>
        <taxon>Glomeromycetes</taxon>
        <taxon>Diversisporales</taxon>
        <taxon>Gigasporaceae</taxon>
        <taxon>Dentiscutata</taxon>
    </lineage>
</organism>
<gene>
    <name evidence="1" type="ORF">DHETER_LOCUS14861</name>
</gene>
<dbReference type="EMBL" id="CAJVPU010047997">
    <property type="protein sequence ID" value="CAG8754729.1"/>
    <property type="molecule type" value="Genomic_DNA"/>
</dbReference>
<feature type="non-terminal residue" evidence="1">
    <location>
        <position position="113"/>
    </location>
</feature>
<evidence type="ECO:0000313" key="1">
    <source>
        <dbReference type="EMBL" id="CAG8754729.1"/>
    </source>
</evidence>
<dbReference type="Proteomes" id="UP000789702">
    <property type="component" value="Unassembled WGS sequence"/>
</dbReference>
<protein>
    <submittedName>
        <fullName evidence="1">6617_t:CDS:1</fullName>
    </submittedName>
</protein>
<reference evidence="1" key="1">
    <citation type="submission" date="2021-06" db="EMBL/GenBank/DDBJ databases">
        <authorList>
            <person name="Kallberg Y."/>
            <person name="Tangrot J."/>
            <person name="Rosling A."/>
        </authorList>
    </citation>
    <scope>NUCLEOTIDE SEQUENCE</scope>
    <source>
        <strain evidence="1">IL203A</strain>
    </source>
</reference>
<keyword evidence="2" id="KW-1185">Reference proteome</keyword>
<evidence type="ECO:0000313" key="2">
    <source>
        <dbReference type="Proteomes" id="UP000789702"/>
    </source>
</evidence>
<name>A0ACA9QJY1_9GLOM</name>
<sequence>LYHSFIVYMSLQLINSVSNVGDEKSSFIDMVYNYDWSSTPLGSMDSWEPQFISLLNLCLKSEFPTTICLGPEWTMIYNEASIPILKSKHPSALGKPTLKVWYETSNDLKSILE</sequence>
<comment type="caution">
    <text evidence="1">The sequence shown here is derived from an EMBL/GenBank/DDBJ whole genome shotgun (WGS) entry which is preliminary data.</text>
</comment>
<accession>A0ACA9QJY1</accession>